<evidence type="ECO:0000259" key="2">
    <source>
        <dbReference type="Pfam" id="PF03372"/>
    </source>
</evidence>
<dbReference type="OrthoDB" id="6156371at2759"/>
<evidence type="ECO:0000256" key="1">
    <source>
        <dbReference type="SAM" id="MobiDB-lite"/>
    </source>
</evidence>
<gene>
    <name evidence="3" type="primary">CFDP2_45</name>
    <name evidence="3" type="ORF">GWK47_051186</name>
</gene>
<dbReference type="GO" id="GO:0003824">
    <property type="term" value="F:catalytic activity"/>
    <property type="evidence" value="ECO:0007669"/>
    <property type="project" value="InterPro"/>
</dbReference>
<keyword evidence="4" id="KW-1185">Reference proteome</keyword>
<dbReference type="InterPro" id="IPR036691">
    <property type="entry name" value="Endo/exonu/phosph_ase_sf"/>
</dbReference>
<accession>A0A8J4YD27</accession>
<evidence type="ECO:0000313" key="3">
    <source>
        <dbReference type="EMBL" id="KAG0719105.1"/>
    </source>
</evidence>
<organism evidence="3 4">
    <name type="scientific">Chionoecetes opilio</name>
    <name type="common">Atlantic snow crab</name>
    <name type="synonym">Cancer opilio</name>
    <dbReference type="NCBI Taxonomy" id="41210"/>
    <lineage>
        <taxon>Eukaryota</taxon>
        <taxon>Metazoa</taxon>
        <taxon>Ecdysozoa</taxon>
        <taxon>Arthropoda</taxon>
        <taxon>Crustacea</taxon>
        <taxon>Multicrustacea</taxon>
        <taxon>Malacostraca</taxon>
        <taxon>Eumalacostraca</taxon>
        <taxon>Eucarida</taxon>
        <taxon>Decapoda</taxon>
        <taxon>Pleocyemata</taxon>
        <taxon>Brachyura</taxon>
        <taxon>Eubrachyura</taxon>
        <taxon>Majoidea</taxon>
        <taxon>Majidae</taxon>
        <taxon>Chionoecetes</taxon>
    </lineage>
</organism>
<dbReference type="Proteomes" id="UP000770661">
    <property type="component" value="Unassembled WGS sequence"/>
</dbReference>
<reference evidence="3" key="1">
    <citation type="submission" date="2020-07" db="EMBL/GenBank/DDBJ databases">
        <title>The High-quality genome of the commercially important snow crab, Chionoecetes opilio.</title>
        <authorList>
            <person name="Jeong J.-H."/>
            <person name="Ryu S."/>
        </authorList>
    </citation>
    <scope>NUCLEOTIDE SEQUENCE</scope>
    <source>
        <strain evidence="3">MADBK_172401_WGS</strain>
        <tissue evidence="3">Digestive gland</tissue>
    </source>
</reference>
<evidence type="ECO:0000313" key="4">
    <source>
        <dbReference type="Proteomes" id="UP000770661"/>
    </source>
</evidence>
<dbReference type="CDD" id="cd09076">
    <property type="entry name" value="L1-EN"/>
    <property type="match status" value="1"/>
</dbReference>
<protein>
    <submittedName>
        <fullName evidence="3">Craniofacial development protein 2</fullName>
    </submittedName>
</protein>
<dbReference type="EMBL" id="JACEEZ010015035">
    <property type="protein sequence ID" value="KAG0719105.1"/>
    <property type="molecule type" value="Genomic_DNA"/>
</dbReference>
<feature type="region of interest" description="Disordered" evidence="1">
    <location>
        <begin position="1"/>
        <end position="36"/>
    </location>
</feature>
<sequence length="222" mass="24192">MTSAGQSPRESRTLNRVVGPPSPTFSYGGGRGGAEAAPARRITSGINLRRVLRVGSWNVLSLSDDRRLPLLSGELSRLRVDIVGLSETSRPGSGETSSGGYTYYWSSMSNGDHFRGVAIGISSKLQPSVVEVTPVDEHIMRVRMKHTLGFMSLVAVYVPTEVRKTEEKEMFYAKPDSVLDQCPPRDTRIVLGDFNAATGTVRDGYMLVPMAPVPEILTVLCF</sequence>
<dbReference type="SUPFAM" id="SSF56219">
    <property type="entry name" value="DNase I-like"/>
    <property type="match status" value="1"/>
</dbReference>
<comment type="caution">
    <text evidence="3">The sequence shown here is derived from an EMBL/GenBank/DDBJ whole genome shotgun (WGS) entry which is preliminary data.</text>
</comment>
<dbReference type="AlphaFoldDB" id="A0A8J4YD27"/>
<feature type="domain" description="Endonuclease/exonuclease/phosphatase" evidence="2">
    <location>
        <begin position="55"/>
        <end position="196"/>
    </location>
</feature>
<dbReference type="InterPro" id="IPR005135">
    <property type="entry name" value="Endo/exonuclease/phosphatase"/>
</dbReference>
<proteinExistence type="predicted"/>
<dbReference type="Pfam" id="PF03372">
    <property type="entry name" value="Exo_endo_phos"/>
    <property type="match status" value="1"/>
</dbReference>
<dbReference type="Gene3D" id="3.60.10.10">
    <property type="entry name" value="Endonuclease/exonuclease/phosphatase"/>
    <property type="match status" value="1"/>
</dbReference>
<name>A0A8J4YD27_CHIOP</name>